<evidence type="ECO:0000256" key="5">
    <source>
        <dbReference type="ARBA" id="ARBA00022984"/>
    </source>
</evidence>
<evidence type="ECO:0000256" key="6">
    <source>
        <dbReference type="ARBA" id="ARBA00023316"/>
    </source>
</evidence>
<dbReference type="PANTHER" id="PTHR21581:SF6">
    <property type="entry name" value="TRAFFICKING PROTEIN PARTICLE COMPLEX SUBUNIT 12"/>
    <property type="match status" value="1"/>
</dbReference>
<name>A0A173T8R9_9FIRM</name>
<dbReference type="Proteomes" id="UP000095727">
    <property type="component" value="Unassembled WGS sequence"/>
</dbReference>
<dbReference type="GO" id="GO:0009002">
    <property type="term" value="F:serine-type D-Ala-D-Ala carboxypeptidase activity"/>
    <property type="evidence" value="ECO:0007669"/>
    <property type="project" value="UniProtKB-EC"/>
</dbReference>
<evidence type="ECO:0000256" key="1">
    <source>
        <dbReference type="ARBA" id="ARBA00007164"/>
    </source>
</evidence>
<keyword evidence="3 8" id="KW-0378">Hydrolase</keyword>
<evidence type="ECO:0000256" key="4">
    <source>
        <dbReference type="ARBA" id="ARBA00022960"/>
    </source>
</evidence>
<keyword evidence="8" id="KW-0121">Carboxypeptidase</keyword>
<keyword evidence="6" id="KW-0961">Cell wall biogenesis/degradation</keyword>
<dbReference type="PANTHER" id="PTHR21581">
    <property type="entry name" value="D-ALANYL-D-ALANINE CARBOXYPEPTIDASE"/>
    <property type="match status" value="1"/>
</dbReference>
<dbReference type="RefSeq" id="WP_055157101.1">
    <property type="nucleotide sequence ID" value="NZ_BSCI01000011.1"/>
</dbReference>
<keyword evidence="8" id="KW-0645">Protease</keyword>
<gene>
    <name evidence="8" type="primary">dacB_3</name>
    <name evidence="8" type="ORF">ERS852574_01997</name>
</gene>
<accession>A0A173T8R9</accession>
<evidence type="ECO:0000313" key="8">
    <source>
        <dbReference type="EMBL" id="CUM98890.1"/>
    </source>
</evidence>
<dbReference type="PROSITE" id="PS51257">
    <property type="entry name" value="PROKAR_LIPOPROTEIN"/>
    <property type="match status" value="1"/>
</dbReference>
<dbReference type="InterPro" id="IPR001967">
    <property type="entry name" value="Peptidase_S11_N"/>
</dbReference>
<dbReference type="GO" id="GO:0071555">
    <property type="term" value="P:cell wall organization"/>
    <property type="evidence" value="ECO:0007669"/>
    <property type="project" value="UniProtKB-KW"/>
</dbReference>
<dbReference type="EMBL" id="CYXR01000013">
    <property type="protein sequence ID" value="CUM98890.1"/>
    <property type="molecule type" value="Genomic_DNA"/>
</dbReference>
<dbReference type="InterPro" id="IPR018044">
    <property type="entry name" value="Peptidase_S11"/>
</dbReference>
<protein>
    <submittedName>
        <fullName evidence="8">D-alanyl-D-alanine carboxypeptidase dacB</fullName>
        <ecNumber evidence="8">3.4.16.4</ecNumber>
    </submittedName>
</protein>
<dbReference type="GO" id="GO:0008360">
    <property type="term" value="P:regulation of cell shape"/>
    <property type="evidence" value="ECO:0007669"/>
    <property type="project" value="UniProtKB-KW"/>
</dbReference>
<comment type="similarity">
    <text evidence="1 7">Belongs to the peptidase S11 family.</text>
</comment>
<dbReference type="InterPro" id="IPR012338">
    <property type="entry name" value="Beta-lactam/transpept-like"/>
</dbReference>
<reference evidence="8 9" key="1">
    <citation type="submission" date="2015-09" db="EMBL/GenBank/DDBJ databases">
        <authorList>
            <consortium name="Pathogen Informatics"/>
        </authorList>
    </citation>
    <scope>NUCLEOTIDE SEQUENCE [LARGE SCALE GENOMIC DNA]</scope>
    <source>
        <strain evidence="8 9">2789STDY5834962</strain>
    </source>
</reference>
<keyword evidence="5" id="KW-0573">Peptidoglycan synthesis</keyword>
<dbReference type="Gene3D" id="3.40.710.10">
    <property type="entry name" value="DD-peptidase/beta-lactamase superfamily"/>
    <property type="match status" value="1"/>
</dbReference>
<sequence>MRCISRAKSAALVCVASISLFTGGCIGGKGATPVTAYELKNYNQDLYQGKLYAEELCVAQNDVALEGYTEDTELHSAALFDLTGERVLYSYKAHERLYPASTTKIMTALLAIENANLDDQVTISGNADASSFPADAQVCGLAKGEVWTLRDLLGALLLYSGNDAATAIAEYVGGSEEAFVNMMNRRAQELMANGTHFMNPHGLHDDNHYTTAYDLYLIFNECIKHEDFVNIIQSEAYTAYYTDVDGNSQEALFTPTNLYAQGEVDVPENVTIVGGKTGTTDEAGYCLILMEKDSSDNPYISIVMGASEKPVLYEDMTSLIEAIPSGQQ</sequence>
<dbReference type="SUPFAM" id="SSF56601">
    <property type="entry name" value="beta-lactamase/transpeptidase-like"/>
    <property type="match status" value="1"/>
</dbReference>
<dbReference type="PRINTS" id="PR00725">
    <property type="entry name" value="DADACBPTASE1"/>
</dbReference>
<dbReference type="EC" id="3.4.16.4" evidence="8"/>
<proteinExistence type="inferred from homology"/>
<evidence type="ECO:0000256" key="3">
    <source>
        <dbReference type="ARBA" id="ARBA00022801"/>
    </source>
</evidence>
<dbReference type="GO" id="GO:0009252">
    <property type="term" value="P:peptidoglycan biosynthetic process"/>
    <property type="evidence" value="ECO:0007669"/>
    <property type="project" value="UniProtKB-KW"/>
</dbReference>
<evidence type="ECO:0000256" key="7">
    <source>
        <dbReference type="RuleBase" id="RU004016"/>
    </source>
</evidence>
<organism evidence="8 9">
    <name type="scientific">Coprococcus comes</name>
    <dbReference type="NCBI Taxonomy" id="410072"/>
    <lineage>
        <taxon>Bacteria</taxon>
        <taxon>Bacillati</taxon>
        <taxon>Bacillota</taxon>
        <taxon>Clostridia</taxon>
        <taxon>Lachnospirales</taxon>
        <taxon>Lachnospiraceae</taxon>
        <taxon>Coprococcus</taxon>
    </lineage>
</organism>
<evidence type="ECO:0000313" key="9">
    <source>
        <dbReference type="Proteomes" id="UP000095727"/>
    </source>
</evidence>
<dbReference type="GO" id="GO:0006508">
    <property type="term" value="P:proteolysis"/>
    <property type="evidence" value="ECO:0007669"/>
    <property type="project" value="InterPro"/>
</dbReference>
<dbReference type="AlphaFoldDB" id="A0A173T8R9"/>
<evidence type="ECO:0000256" key="2">
    <source>
        <dbReference type="ARBA" id="ARBA00022729"/>
    </source>
</evidence>
<keyword evidence="2" id="KW-0732">Signal</keyword>
<dbReference type="Pfam" id="PF00768">
    <property type="entry name" value="Peptidase_S11"/>
    <property type="match status" value="1"/>
</dbReference>
<keyword evidence="4" id="KW-0133">Cell shape</keyword>